<dbReference type="SUPFAM" id="SSF53756">
    <property type="entry name" value="UDP-Glycosyltransferase/glycogen phosphorylase"/>
    <property type="match status" value="1"/>
</dbReference>
<sequence>MLSTLILIVIMLSSSCSHGYKVLIFSPKLYRSHVVFMGRIADILADSGHDVVSFAQCRDQIFLFGYPNDII</sequence>
<feature type="signal peptide" evidence="1">
    <location>
        <begin position="1"/>
        <end position="19"/>
    </location>
</feature>
<evidence type="ECO:0000313" key="3">
    <source>
        <dbReference type="Proteomes" id="UP000050794"/>
    </source>
</evidence>
<gene>
    <name evidence="2" type="ORF">TCNE_LOCUS1508</name>
</gene>
<evidence type="ECO:0000313" key="4">
    <source>
        <dbReference type="WBParaSite" id="TCNE_0000150701-mRNA-1"/>
    </source>
</evidence>
<feature type="chain" id="PRO_5044552906" evidence="1">
    <location>
        <begin position="20"/>
        <end position="71"/>
    </location>
</feature>
<dbReference type="EMBL" id="UYWY01001161">
    <property type="protein sequence ID" value="VDM26290.1"/>
    <property type="molecule type" value="Genomic_DNA"/>
</dbReference>
<keyword evidence="1" id="KW-0732">Signal</keyword>
<protein>
    <submittedName>
        <fullName evidence="4">Glucuronosyltransferase</fullName>
    </submittedName>
</protein>
<proteinExistence type="predicted"/>
<reference evidence="2 3" key="2">
    <citation type="submission" date="2018-11" db="EMBL/GenBank/DDBJ databases">
        <authorList>
            <consortium name="Pathogen Informatics"/>
        </authorList>
    </citation>
    <scope>NUCLEOTIDE SEQUENCE [LARGE SCALE GENOMIC DNA]</scope>
</reference>
<organism evidence="3 4">
    <name type="scientific">Toxocara canis</name>
    <name type="common">Canine roundworm</name>
    <dbReference type="NCBI Taxonomy" id="6265"/>
    <lineage>
        <taxon>Eukaryota</taxon>
        <taxon>Metazoa</taxon>
        <taxon>Ecdysozoa</taxon>
        <taxon>Nematoda</taxon>
        <taxon>Chromadorea</taxon>
        <taxon>Rhabditida</taxon>
        <taxon>Spirurina</taxon>
        <taxon>Ascaridomorpha</taxon>
        <taxon>Ascaridoidea</taxon>
        <taxon>Toxocaridae</taxon>
        <taxon>Toxocara</taxon>
    </lineage>
</organism>
<keyword evidence="3" id="KW-1185">Reference proteome</keyword>
<dbReference type="WBParaSite" id="TCNE_0000150701-mRNA-1">
    <property type="protein sequence ID" value="TCNE_0000150701-mRNA-1"/>
    <property type="gene ID" value="TCNE_0000150701"/>
</dbReference>
<dbReference type="Proteomes" id="UP000050794">
    <property type="component" value="Unassembled WGS sequence"/>
</dbReference>
<reference evidence="4" key="1">
    <citation type="submission" date="2016-06" db="UniProtKB">
        <authorList>
            <consortium name="WormBaseParasite"/>
        </authorList>
    </citation>
    <scope>IDENTIFICATION</scope>
</reference>
<accession>A0A183TZ38</accession>
<dbReference type="AlphaFoldDB" id="A0A183TZ38"/>
<evidence type="ECO:0000313" key="2">
    <source>
        <dbReference type="EMBL" id="VDM26290.1"/>
    </source>
</evidence>
<name>A0A183TZ38_TOXCA</name>
<evidence type="ECO:0000256" key="1">
    <source>
        <dbReference type="SAM" id="SignalP"/>
    </source>
</evidence>